<dbReference type="InterPro" id="IPR023166">
    <property type="entry name" value="BaiN-like_dom_sf"/>
</dbReference>
<evidence type="ECO:0000256" key="2">
    <source>
        <dbReference type="ARBA" id="ARBA00022630"/>
    </source>
</evidence>
<dbReference type="InterPro" id="IPR004792">
    <property type="entry name" value="BaiN-like"/>
</dbReference>
<accession>A0ABV9Z1Q3</accession>
<dbReference type="PANTHER" id="PTHR42887:SF1">
    <property type="entry name" value="BLR3961 PROTEIN"/>
    <property type="match status" value="1"/>
</dbReference>
<evidence type="ECO:0000256" key="3">
    <source>
        <dbReference type="ARBA" id="ARBA00022827"/>
    </source>
</evidence>
<dbReference type="Gene3D" id="3.50.50.60">
    <property type="entry name" value="FAD/NAD(P)-binding domain"/>
    <property type="match status" value="1"/>
</dbReference>
<proteinExistence type="predicted"/>
<dbReference type="Pfam" id="PF22780">
    <property type="entry name" value="HI0933_like_1st"/>
    <property type="match status" value="1"/>
</dbReference>
<dbReference type="InterPro" id="IPR057661">
    <property type="entry name" value="RsdA/BaiN/AoA(So)_Rossmann"/>
</dbReference>
<keyword evidence="2" id="KW-0285">Flavoprotein</keyword>
<evidence type="ECO:0000256" key="1">
    <source>
        <dbReference type="ARBA" id="ARBA00001974"/>
    </source>
</evidence>
<comment type="caution">
    <text evidence="6">The sequence shown here is derived from an EMBL/GenBank/DDBJ whole genome shotgun (WGS) entry which is preliminary data.</text>
</comment>
<dbReference type="InterPro" id="IPR036188">
    <property type="entry name" value="FAD/NAD-bd_sf"/>
</dbReference>
<feature type="domain" description="RsdA/BaiN/AoA(So)-like insert" evidence="5">
    <location>
        <begin position="191"/>
        <end position="340"/>
    </location>
</feature>
<dbReference type="Proteomes" id="UP001595796">
    <property type="component" value="Unassembled WGS sequence"/>
</dbReference>
<name>A0ABV9Z1Q3_9HYPH</name>
<dbReference type="InterPro" id="IPR055178">
    <property type="entry name" value="RsdA/BaiN/AoA(So)-like_dom"/>
</dbReference>
<evidence type="ECO:0000313" key="7">
    <source>
        <dbReference type="Proteomes" id="UP001595796"/>
    </source>
</evidence>
<evidence type="ECO:0000259" key="4">
    <source>
        <dbReference type="Pfam" id="PF03486"/>
    </source>
</evidence>
<dbReference type="SUPFAM" id="SSF51905">
    <property type="entry name" value="FAD/NAD(P)-binding domain"/>
    <property type="match status" value="1"/>
</dbReference>
<dbReference type="EMBL" id="JBHSJF010000006">
    <property type="protein sequence ID" value="MFC5068437.1"/>
    <property type="molecule type" value="Genomic_DNA"/>
</dbReference>
<dbReference type="PANTHER" id="PTHR42887">
    <property type="entry name" value="OS12G0638800 PROTEIN"/>
    <property type="match status" value="1"/>
</dbReference>
<protein>
    <submittedName>
        <fullName evidence="6">NAD(P)/FAD-dependent oxidoreductase</fullName>
    </submittedName>
</protein>
<evidence type="ECO:0000259" key="5">
    <source>
        <dbReference type="Pfam" id="PF22780"/>
    </source>
</evidence>
<dbReference type="Pfam" id="PF03486">
    <property type="entry name" value="HI0933_like"/>
    <property type="match status" value="1"/>
</dbReference>
<reference evidence="7" key="1">
    <citation type="journal article" date="2019" name="Int. J. Syst. Evol. Microbiol.">
        <title>The Global Catalogue of Microorganisms (GCM) 10K type strain sequencing project: providing services to taxonomists for standard genome sequencing and annotation.</title>
        <authorList>
            <consortium name="The Broad Institute Genomics Platform"/>
            <consortium name="The Broad Institute Genome Sequencing Center for Infectious Disease"/>
            <person name="Wu L."/>
            <person name="Ma J."/>
        </authorList>
    </citation>
    <scope>NUCLEOTIDE SEQUENCE [LARGE SCALE GENOMIC DNA]</scope>
    <source>
        <strain evidence="7">CGMCC 1.16444</strain>
    </source>
</reference>
<keyword evidence="3" id="KW-0274">FAD</keyword>
<dbReference type="SUPFAM" id="SSF160996">
    <property type="entry name" value="HI0933 insert domain-like"/>
    <property type="match status" value="1"/>
</dbReference>
<evidence type="ECO:0000313" key="6">
    <source>
        <dbReference type="EMBL" id="MFC5068437.1"/>
    </source>
</evidence>
<dbReference type="RefSeq" id="WP_379770602.1">
    <property type="nucleotide sequence ID" value="NZ_JBHSJF010000006.1"/>
</dbReference>
<dbReference type="Gene3D" id="2.40.30.10">
    <property type="entry name" value="Translation factors"/>
    <property type="match status" value="1"/>
</dbReference>
<dbReference type="NCBIfam" id="TIGR00275">
    <property type="entry name" value="aminoacetone oxidase family FAD-binding enzyme"/>
    <property type="match status" value="1"/>
</dbReference>
<organism evidence="6 7">
    <name type="scientific">Flaviflagellibacter deserti</name>
    <dbReference type="NCBI Taxonomy" id="2267266"/>
    <lineage>
        <taxon>Bacteria</taxon>
        <taxon>Pseudomonadati</taxon>
        <taxon>Pseudomonadota</taxon>
        <taxon>Alphaproteobacteria</taxon>
        <taxon>Hyphomicrobiales</taxon>
        <taxon>Flaviflagellibacter</taxon>
    </lineage>
</organism>
<comment type="cofactor">
    <cofactor evidence="1">
        <name>FAD</name>
        <dbReference type="ChEBI" id="CHEBI:57692"/>
    </cofactor>
</comment>
<feature type="domain" description="RsdA/BaiN/AoA(So)-like Rossmann fold-like" evidence="4">
    <location>
        <begin position="3"/>
        <end position="392"/>
    </location>
</feature>
<dbReference type="Gene3D" id="1.10.8.260">
    <property type="entry name" value="HI0933 insert domain-like"/>
    <property type="match status" value="1"/>
</dbReference>
<dbReference type="NCBIfam" id="TIGR03862">
    <property type="entry name" value="flavo_PP4765"/>
    <property type="match status" value="1"/>
</dbReference>
<keyword evidence="7" id="KW-1185">Reference proteome</keyword>
<gene>
    <name evidence="6" type="ORF">ACFPFW_10490</name>
</gene>
<sequence>MMDVAIIGAGPAGLIASERLAQAGRTVAIYDRMPSPARKFLIAGRGGLNLTHSEPLDRFLDRYGSSRQRLGPVIRAFTPDNLRAWAADLGEPTFVGSSGRVFPKSFKASPLLRVWLRRLAALGVTLHSRHSWTGWSSNGGLTFRTPDGQVSTQPRATLLALGGASWPKLGSDGGWAGLLTAKGVEITPFAPSNSGVRVAWSEQFVSRFAGEPVKRVSLTLGDMSVTGEMMVTDRGLEGGAIYALSPPIRSALAAGEAVLTVDLKPDLAEAEIASRLDLPRRGETASNFLRKKIALSPVQIGLLRESAGRDLPSNPKALARLIKAAPLKLDGVQGLERAISTAGGVAWDAMDGNFMLHALPGTFVAGEMIDWDAPTGGYLLQASFSTGVAAANGITNWLAAG</sequence>
<dbReference type="PRINTS" id="PR00419">
    <property type="entry name" value="ADXRDTASE"/>
</dbReference>
<dbReference type="InterPro" id="IPR022460">
    <property type="entry name" value="Flavoprotein_PP4765"/>
</dbReference>